<feature type="compositionally biased region" description="Low complexity" evidence="1">
    <location>
        <begin position="26"/>
        <end position="52"/>
    </location>
</feature>
<feature type="region of interest" description="Disordered" evidence="1">
    <location>
        <begin position="153"/>
        <end position="206"/>
    </location>
</feature>
<dbReference type="EMBL" id="HBUF01543719">
    <property type="protein sequence ID" value="CAG6756062.1"/>
    <property type="molecule type" value="Transcribed_RNA"/>
</dbReference>
<feature type="compositionally biased region" description="Polar residues" evidence="1">
    <location>
        <begin position="167"/>
        <end position="198"/>
    </location>
</feature>
<evidence type="ECO:0000256" key="1">
    <source>
        <dbReference type="SAM" id="MobiDB-lite"/>
    </source>
</evidence>
<organism evidence="2">
    <name type="scientific">Cacopsylla melanoneura</name>
    <dbReference type="NCBI Taxonomy" id="428564"/>
    <lineage>
        <taxon>Eukaryota</taxon>
        <taxon>Metazoa</taxon>
        <taxon>Ecdysozoa</taxon>
        <taxon>Arthropoda</taxon>
        <taxon>Hexapoda</taxon>
        <taxon>Insecta</taxon>
        <taxon>Pterygota</taxon>
        <taxon>Neoptera</taxon>
        <taxon>Paraneoptera</taxon>
        <taxon>Hemiptera</taxon>
        <taxon>Sternorrhyncha</taxon>
        <taxon>Psylloidea</taxon>
        <taxon>Psyllidae</taxon>
        <taxon>Psyllinae</taxon>
        <taxon>Cacopsylla</taxon>
    </lineage>
</organism>
<reference evidence="2" key="1">
    <citation type="submission" date="2021-05" db="EMBL/GenBank/DDBJ databases">
        <authorList>
            <person name="Alioto T."/>
            <person name="Alioto T."/>
            <person name="Gomez Garrido J."/>
        </authorList>
    </citation>
    <scope>NUCLEOTIDE SEQUENCE</scope>
</reference>
<accession>A0A8D8ZZ76</accession>
<sequence length="206" mass="21654">MLSAQLTGNSFPVTSRGTGGSIGFMSQQQSPQPGGPQSQQRLPSQQPSQLPGVRSLTSPGARHSPFPPEVSPNTASSYQQGSQFRLNQQRAQAPTATTHLPGTNNGVTDYVRQEIRAIVGARQQGPRPQQQIQVGPGQSVSAADCEALGIYLEMPSGGGGGNESPKMWSSMSSNDMGVTSPPHRNNSSDSNASDQKASLLQKLLSE</sequence>
<feature type="compositionally biased region" description="Polar residues" evidence="1">
    <location>
        <begin position="1"/>
        <end position="16"/>
    </location>
</feature>
<feature type="region of interest" description="Disordered" evidence="1">
    <location>
        <begin position="1"/>
        <end position="106"/>
    </location>
</feature>
<dbReference type="AlphaFoldDB" id="A0A8D8ZZ76"/>
<protein>
    <submittedName>
        <fullName evidence="2">Uncharacterized protein</fullName>
    </submittedName>
</protein>
<evidence type="ECO:0000313" key="2">
    <source>
        <dbReference type="EMBL" id="CAG6756062.1"/>
    </source>
</evidence>
<feature type="compositionally biased region" description="Polar residues" evidence="1">
    <location>
        <begin position="71"/>
        <end position="106"/>
    </location>
</feature>
<proteinExistence type="predicted"/>
<name>A0A8D8ZZ76_9HEMI</name>